<dbReference type="Proteomes" id="UP000005536">
    <property type="component" value="Unassembled WGS sequence"/>
</dbReference>
<evidence type="ECO:0000313" key="2">
    <source>
        <dbReference type="EMBL" id="EFE50871.1"/>
    </source>
</evidence>
<feature type="region of interest" description="Disordered" evidence="1">
    <location>
        <begin position="1"/>
        <end position="40"/>
    </location>
</feature>
<evidence type="ECO:0000256" key="1">
    <source>
        <dbReference type="SAM" id="MobiDB-lite"/>
    </source>
</evidence>
<sequence>AGTISSPALPLYQPAQPFAATAGHRKTYPKTEPIDKENRP</sequence>
<dbReference type="AlphaFoldDB" id="D4DMS0"/>
<comment type="caution">
    <text evidence="2">The sequence shown here is derived from an EMBL/GenBank/DDBJ whole genome shotgun (WGS) entry which is preliminary data.</text>
</comment>
<organism evidence="2 3">
    <name type="scientific">Neisseria elongata subsp. glycolytica ATCC 29315</name>
    <dbReference type="NCBI Taxonomy" id="546263"/>
    <lineage>
        <taxon>Bacteria</taxon>
        <taxon>Pseudomonadati</taxon>
        <taxon>Pseudomonadota</taxon>
        <taxon>Betaproteobacteria</taxon>
        <taxon>Neisseriales</taxon>
        <taxon>Neisseriaceae</taxon>
        <taxon>Neisseria</taxon>
    </lineage>
</organism>
<gene>
    <name evidence="2" type="ORF">NEIELOOT_00344</name>
</gene>
<name>D4DMS0_NEIEG</name>
<dbReference type="EMBL" id="ADBF01000007">
    <property type="protein sequence ID" value="EFE50871.1"/>
    <property type="molecule type" value="Genomic_DNA"/>
</dbReference>
<protein>
    <submittedName>
        <fullName evidence="2">Uncharacterized protein</fullName>
    </submittedName>
</protein>
<proteinExistence type="predicted"/>
<evidence type="ECO:0000313" key="3">
    <source>
        <dbReference type="Proteomes" id="UP000005536"/>
    </source>
</evidence>
<accession>D4DMS0</accession>
<feature type="non-terminal residue" evidence="2">
    <location>
        <position position="1"/>
    </location>
</feature>
<reference evidence="2 3" key="1">
    <citation type="submission" date="2010-02" db="EMBL/GenBank/DDBJ databases">
        <authorList>
            <person name="Weinstock G."/>
            <person name="Sodergren E."/>
            <person name="Clifton S."/>
            <person name="Fulton L."/>
            <person name="Fulton B."/>
            <person name="Courtney L."/>
            <person name="Fronick C."/>
            <person name="Harrison M."/>
            <person name="Strong C."/>
            <person name="Farmer C."/>
            <person name="Delahaunty K."/>
            <person name="Markovic C."/>
            <person name="Hall O."/>
            <person name="Minx P."/>
            <person name="Tomlinson C."/>
            <person name="Mitreva M."/>
            <person name="Nelson J."/>
            <person name="Hou S."/>
            <person name="Wollam A."/>
            <person name="Pepin K.H."/>
            <person name="Johnson M."/>
            <person name="Bhonagiri V."/>
            <person name="Zhang X."/>
            <person name="Suruliraj S."/>
            <person name="Warren W."/>
            <person name="Chinwalla A."/>
            <person name="Mardis E.R."/>
            <person name="Wilson R.K."/>
        </authorList>
    </citation>
    <scope>NUCLEOTIDE SEQUENCE [LARGE SCALE GENOMIC DNA]</scope>
    <source>
        <strain evidence="2 3">ATCC 29315</strain>
    </source>
</reference>